<dbReference type="GO" id="GO:0016757">
    <property type="term" value="F:glycosyltransferase activity"/>
    <property type="evidence" value="ECO:0007669"/>
    <property type="project" value="UniProtKB-KW"/>
</dbReference>
<keyword evidence="2" id="KW-0328">Glycosyltransferase</keyword>
<sequence>MGKLFFLRDLFRLKKFIRQHNIGLLVASSAHAGVMARLVKLLVPVQVYYVSHGWSFNYNGGLLRFAFRKIEQWLAALTDKIICISGSDYQIAQETLKVPQDKLVLIPNKVFKPTPSGAEPQVEKPDNTPHLLFLARLESPKRPELLNLLNHFSVSIDVIGQGSLSGHIHAAANIRLCGEVKNFGNFSAYDGLVLLSDSEGLPMSAIEAAACGLPLFLSDVGGCEELVRYQNGMVTSNDPIHLQENFSYFLNKLPYFSKQAEHASKYFDLNSDRKIWQELFGIAA</sequence>
<accession>A0ABV9JRI0</accession>
<evidence type="ECO:0000313" key="2">
    <source>
        <dbReference type="EMBL" id="MFC4656866.1"/>
    </source>
</evidence>
<comment type="caution">
    <text evidence="2">The sequence shown here is derived from an EMBL/GenBank/DDBJ whole genome shotgun (WGS) entry which is preliminary data.</text>
</comment>
<reference evidence="3" key="1">
    <citation type="journal article" date="2019" name="Int. J. Syst. Evol. Microbiol.">
        <title>The Global Catalogue of Microorganisms (GCM) 10K type strain sequencing project: providing services to taxonomists for standard genome sequencing and annotation.</title>
        <authorList>
            <consortium name="The Broad Institute Genomics Platform"/>
            <consortium name="The Broad Institute Genome Sequencing Center for Infectious Disease"/>
            <person name="Wu L."/>
            <person name="Ma J."/>
        </authorList>
    </citation>
    <scope>NUCLEOTIDE SEQUENCE [LARGE SCALE GENOMIC DNA]</scope>
    <source>
        <strain evidence="3">DT28</strain>
    </source>
</reference>
<keyword evidence="3" id="KW-1185">Reference proteome</keyword>
<gene>
    <name evidence="2" type="ORF">ACFO3I_17745</name>
</gene>
<evidence type="ECO:0000313" key="3">
    <source>
        <dbReference type="Proteomes" id="UP001595962"/>
    </source>
</evidence>
<dbReference type="Pfam" id="PF13692">
    <property type="entry name" value="Glyco_trans_1_4"/>
    <property type="match status" value="1"/>
</dbReference>
<dbReference type="InterPro" id="IPR028098">
    <property type="entry name" value="Glyco_trans_4-like_N"/>
</dbReference>
<dbReference type="EMBL" id="JBHSGB010000017">
    <property type="protein sequence ID" value="MFC4656866.1"/>
    <property type="molecule type" value="Genomic_DNA"/>
</dbReference>
<dbReference type="Proteomes" id="UP001595962">
    <property type="component" value="Unassembled WGS sequence"/>
</dbReference>
<proteinExistence type="predicted"/>
<dbReference type="Pfam" id="PF13439">
    <property type="entry name" value="Glyco_transf_4"/>
    <property type="match status" value="1"/>
</dbReference>
<keyword evidence="2" id="KW-0808">Transferase</keyword>
<dbReference type="RefSeq" id="WP_377336626.1">
    <property type="nucleotide sequence ID" value="NZ_JBHSGB010000017.1"/>
</dbReference>
<evidence type="ECO:0000259" key="1">
    <source>
        <dbReference type="Pfam" id="PF13439"/>
    </source>
</evidence>
<name>A0ABV9JRI0_9GAMM</name>
<dbReference type="EC" id="2.4.-.-" evidence="2"/>
<dbReference type="Gene3D" id="3.40.50.2000">
    <property type="entry name" value="Glycogen Phosphorylase B"/>
    <property type="match status" value="2"/>
</dbReference>
<organism evidence="2 3">
    <name type="scientific">Rheinheimera marina</name>
    <dbReference type="NCBI Taxonomy" id="1774958"/>
    <lineage>
        <taxon>Bacteria</taxon>
        <taxon>Pseudomonadati</taxon>
        <taxon>Pseudomonadota</taxon>
        <taxon>Gammaproteobacteria</taxon>
        <taxon>Chromatiales</taxon>
        <taxon>Chromatiaceae</taxon>
        <taxon>Rheinheimera</taxon>
    </lineage>
</organism>
<dbReference type="PANTHER" id="PTHR12526">
    <property type="entry name" value="GLYCOSYLTRANSFERASE"/>
    <property type="match status" value="1"/>
</dbReference>
<feature type="domain" description="Glycosyltransferase subfamily 4-like N-terminal" evidence="1">
    <location>
        <begin position="4"/>
        <end position="108"/>
    </location>
</feature>
<protein>
    <submittedName>
        <fullName evidence="2">Glycosyltransferase</fullName>
        <ecNumber evidence="2">2.4.-.-</ecNumber>
    </submittedName>
</protein>
<dbReference type="SUPFAM" id="SSF53756">
    <property type="entry name" value="UDP-Glycosyltransferase/glycogen phosphorylase"/>
    <property type="match status" value="1"/>
</dbReference>